<accession>A0A495DJR0</accession>
<dbReference type="RefSeq" id="WP_121210140.1">
    <property type="nucleotide sequence ID" value="NZ_RBIM01000002.1"/>
</dbReference>
<organism evidence="2 3">
    <name type="scientific">Maricaulis maris</name>
    <dbReference type="NCBI Taxonomy" id="74318"/>
    <lineage>
        <taxon>Bacteria</taxon>
        <taxon>Pseudomonadati</taxon>
        <taxon>Pseudomonadota</taxon>
        <taxon>Alphaproteobacteria</taxon>
        <taxon>Maricaulales</taxon>
        <taxon>Maricaulaceae</taxon>
        <taxon>Maricaulis</taxon>
    </lineage>
</organism>
<evidence type="ECO:0000256" key="1">
    <source>
        <dbReference type="SAM" id="MobiDB-lite"/>
    </source>
</evidence>
<sequence length="109" mass="11662">MQHVLIAVSITLLVGGCAVIDRPTENAGNPDWVEDRLDQAGDGRQAPAVVPVTSIPAAETSAMDAEARRLLAERAAMAAEAERRDAENRRGSPEEFTSEGQARTQPPQQ</sequence>
<dbReference type="Proteomes" id="UP000273675">
    <property type="component" value="Unassembled WGS sequence"/>
</dbReference>
<evidence type="ECO:0000313" key="2">
    <source>
        <dbReference type="EMBL" id="RKR02859.1"/>
    </source>
</evidence>
<gene>
    <name evidence="2" type="ORF">C7435_0802</name>
</gene>
<dbReference type="EMBL" id="RBIM01000002">
    <property type="protein sequence ID" value="RKR02859.1"/>
    <property type="molecule type" value="Genomic_DNA"/>
</dbReference>
<protein>
    <submittedName>
        <fullName evidence="2">Uncharacterized protein</fullName>
    </submittedName>
</protein>
<reference evidence="2 3" key="1">
    <citation type="submission" date="2018-10" db="EMBL/GenBank/DDBJ databases">
        <title>Genomic Encyclopedia of Type Strains, Phase IV (KMG-IV): sequencing the most valuable type-strain genomes for metagenomic binning, comparative biology and taxonomic classification.</title>
        <authorList>
            <person name="Goeker M."/>
        </authorList>
    </citation>
    <scope>NUCLEOTIDE SEQUENCE [LARGE SCALE GENOMIC DNA]</scope>
    <source>
        <strain evidence="2 3">DSM 4734</strain>
    </source>
</reference>
<dbReference type="AlphaFoldDB" id="A0A495DJR0"/>
<dbReference type="OrthoDB" id="9948367at2"/>
<comment type="caution">
    <text evidence="2">The sequence shown here is derived from an EMBL/GenBank/DDBJ whole genome shotgun (WGS) entry which is preliminary data.</text>
</comment>
<feature type="region of interest" description="Disordered" evidence="1">
    <location>
        <begin position="21"/>
        <end position="46"/>
    </location>
</feature>
<feature type="compositionally biased region" description="Polar residues" evidence="1">
    <location>
        <begin position="98"/>
        <end position="109"/>
    </location>
</feature>
<proteinExistence type="predicted"/>
<evidence type="ECO:0000313" key="3">
    <source>
        <dbReference type="Proteomes" id="UP000273675"/>
    </source>
</evidence>
<name>A0A495DJR0_9PROT</name>
<feature type="region of interest" description="Disordered" evidence="1">
    <location>
        <begin position="74"/>
        <end position="109"/>
    </location>
</feature>
<feature type="compositionally biased region" description="Basic and acidic residues" evidence="1">
    <location>
        <begin position="80"/>
        <end position="93"/>
    </location>
</feature>